<keyword evidence="3" id="KW-1185">Reference proteome</keyword>
<reference evidence="2" key="1">
    <citation type="submission" date="2020-10" db="EMBL/GenBank/DDBJ databases">
        <authorList>
            <person name="Kusch S."/>
        </authorList>
    </citation>
    <scope>NUCLEOTIDE SEQUENCE</scope>
    <source>
        <strain evidence="2">SwB9</strain>
    </source>
</reference>
<evidence type="ECO:0000313" key="3">
    <source>
        <dbReference type="Proteomes" id="UP000624404"/>
    </source>
</evidence>
<accession>A0A8H2VZN6</accession>
<evidence type="ECO:0000313" key="2">
    <source>
        <dbReference type="EMBL" id="CAD6446975.1"/>
    </source>
</evidence>
<feature type="compositionally biased region" description="Basic residues" evidence="1">
    <location>
        <begin position="204"/>
        <end position="213"/>
    </location>
</feature>
<feature type="region of interest" description="Disordered" evidence="1">
    <location>
        <begin position="57"/>
        <end position="82"/>
    </location>
</feature>
<organism evidence="2 3">
    <name type="scientific">Sclerotinia trifoliorum</name>
    <dbReference type="NCBI Taxonomy" id="28548"/>
    <lineage>
        <taxon>Eukaryota</taxon>
        <taxon>Fungi</taxon>
        <taxon>Dikarya</taxon>
        <taxon>Ascomycota</taxon>
        <taxon>Pezizomycotina</taxon>
        <taxon>Leotiomycetes</taxon>
        <taxon>Helotiales</taxon>
        <taxon>Sclerotiniaceae</taxon>
        <taxon>Sclerotinia</taxon>
    </lineage>
</organism>
<dbReference type="AlphaFoldDB" id="A0A8H2VZN6"/>
<comment type="caution">
    <text evidence="2">The sequence shown here is derived from an EMBL/GenBank/DDBJ whole genome shotgun (WGS) entry which is preliminary data.</text>
</comment>
<name>A0A8H2VZN6_9HELO</name>
<dbReference type="OrthoDB" id="3556699at2759"/>
<evidence type="ECO:0000256" key="1">
    <source>
        <dbReference type="SAM" id="MobiDB-lite"/>
    </source>
</evidence>
<sequence>MSCRQSSQCQRLSTSHELYAPWWSPLAQWRRRNEGWLRQRLRSRRNHCRRTSISVEEEKLDGRREPNVFEGQRENEDNTLDNAALHLTRSSRKDYGSDFCDDNTANSNTVPSWDTTFISDNTSKSNNGSNSDTSNFMQHHSNQTKQSSEQAATKIRGGGSGTSRNISDSGAYHNSYPSHSTSTLESGVPCKSWVSRFKNDQKSNKARRRRNRTQRSSSINGLRFALHKREYSNLGIELSYADMTRGEWKLQSRVVGNENLRKPRPGSSNLRYCLSYSKQALDTVSGVRMPWDQYRQWFSLRRTARAAASCMGL</sequence>
<protein>
    <submittedName>
        <fullName evidence="2">C96a3797-1557-4f6b-9abf-6f69871b1ac1</fullName>
    </submittedName>
</protein>
<feature type="compositionally biased region" description="Polar residues" evidence="1">
    <location>
        <begin position="175"/>
        <end position="185"/>
    </location>
</feature>
<proteinExistence type="predicted"/>
<dbReference type="EMBL" id="CAJHIA010000024">
    <property type="protein sequence ID" value="CAD6446975.1"/>
    <property type="molecule type" value="Genomic_DNA"/>
</dbReference>
<feature type="compositionally biased region" description="Polar residues" evidence="1">
    <location>
        <begin position="110"/>
        <end position="151"/>
    </location>
</feature>
<feature type="region of interest" description="Disordered" evidence="1">
    <location>
        <begin position="110"/>
        <end position="217"/>
    </location>
</feature>
<gene>
    <name evidence="2" type="ORF">SCLTRI_LOCUS6767</name>
</gene>
<dbReference type="Proteomes" id="UP000624404">
    <property type="component" value="Unassembled WGS sequence"/>
</dbReference>
<feature type="compositionally biased region" description="Basic and acidic residues" evidence="1">
    <location>
        <begin position="57"/>
        <end position="76"/>
    </location>
</feature>